<dbReference type="GO" id="GO:0005525">
    <property type="term" value="F:GTP binding"/>
    <property type="evidence" value="ECO:0007669"/>
    <property type="project" value="InterPro"/>
</dbReference>
<dbReference type="GO" id="GO:0000266">
    <property type="term" value="P:mitochondrial fission"/>
    <property type="evidence" value="ECO:0007669"/>
    <property type="project" value="TreeGrafter"/>
</dbReference>
<reference evidence="6" key="1">
    <citation type="journal article" date="2021" name="Nat. Commun.">
        <title>Genetic determinants of endophytism in the Arabidopsis root mycobiome.</title>
        <authorList>
            <person name="Mesny F."/>
            <person name="Miyauchi S."/>
            <person name="Thiergart T."/>
            <person name="Pickel B."/>
            <person name="Atanasova L."/>
            <person name="Karlsson M."/>
            <person name="Huettel B."/>
            <person name="Barry K.W."/>
            <person name="Haridas S."/>
            <person name="Chen C."/>
            <person name="Bauer D."/>
            <person name="Andreopoulos W."/>
            <person name="Pangilinan J."/>
            <person name="LaButti K."/>
            <person name="Riley R."/>
            <person name="Lipzen A."/>
            <person name="Clum A."/>
            <person name="Drula E."/>
            <person name="Henrissat B."/>
            <person name="Kohler A."/>
            <person name="Grigoriev I.V."/>
            <person name="Martin F.M."/>
            <person name="Hacquard S."/>
        </authorList>
    </citation>
    <scope>NUCLEOTIDE SEQUENCE</scope>
    <source>
        <strain evidence="6">MPI-CAGE-AT-0016</strain>
    </source>
</reference>
<dbReference type="GO" id="GO:0003924">
    <property type="term" value="F:GTPase activity"/>
    <property type="evidence" value="ECO:0007669"/>
    <property type="project" value="InterPro"/>
</dbReference>
<dbReference type="InterPro" id="IPR045063">
    <property type="entry name" value="Dynamin_N"/>
</dbReference>
<dbReference type="InterPro" id="IPR022812">
    <property type="entry name" value="Dynamin"/>
</dbReference>
<dbReference type="InterPro" id="IPR020850">
    <property type="entry name" value="GED_dom"/>
</dbReference>
<evidence type="ECO:0000259" key="4">
    <source>
        <dbReference type="PROSITE" id="PS51388"/>
    </source>
</evidence>
<dbReference type="EMBL" id="JAGPXD010000004">
    <property type="protein sequence ID" value="KAH7358573.1"/>
    <property type="molecule type" value="Genomic_DNA"/>
</dbReference>
<dbReference type="GO" id="GO:0016559">
    <property type="term" value="P:peroxisome fission"/>
    <property type="evidence" value="ECO:0007669"/>
    <property type="project" value="TreeGrafter"/>
</dbReference>
<dbReference type="Pfam" id="PF01031">
    <property type="entry name" value="Dynamin_M"/>
    <property type="match status" value="1"/>
</dbReference>
<evidence type="ECO:0000256" key="1">
    <source>
        <dbReference type="ARBA" id="ARBA00022741"/>
    </source>
</evidence>
<evidence type="ECO:0000256" key="3">
    <source>
        <dbReference type="SAM" id="MobiDB-lite"/>
    </source>
</evidence>
<keyword evidence="2" id="KW-0342">GTP-binding</keyword>
<feature type="domain" description="Dynamin-type G" evidence="5">
    <location>
        <begin position="29"/>
        <end position="313"/>
    </location>
</feature>
<proteinExistence type="predicted"/>
<dbReference type="GO" id="GO:0006897">
    <property type="term" value="P:endocytosis"/>
    <property type="evidence" value="ECO:0007669"/>
    <property type="project" value="TreeGrafter"/>
</dbReference>
<accession>A0A8K0THL1</accession>
<dbReference type="PRINTS" id="PR00195">
    <property type="entry name" value="DYNAMIN"/>
</dbReference>
<dbReference type="Proteomes" id="UP000813385">
    <property type="component" value="Unassembled WGS sequence"/>
</dbReference>
<dbReference type="PANTHER" id="PTHR11566:SF149">
    <property type="entry name" value="GTPASE, PUTATIVE (AFU_ORTHOLOGUE AFUA_6G11890)-RELATED"/>
    <property type="match status" value="1"/>
</dbReference>
<dbReference type="PROSITE" id="PS51388">
    <property type="entry name" value="GED"/>
    <property type="match status" value="1"/>
</dbReference>
<dbReference type="FunFam" id="3.40.50.300:FF:001425">
    <property type="entry name" value="Dynamin GTPase, putative"/>
    <property type="match status" value="1"/>
</dbReference>
<name>A0A8K0THL1_9PEZI</name>
<dbReference type="PANTHER" id="PTHR11566">
    <property type="entry name" value="DYNAMIN"/>
    <property type="match status" value="1"/>
</dbReference>
<evidence type="ECO:0000256" key="2">
    <source>
        <dbReference type="ARBA" id="ARBA00023134"/>
    </source>
</evidence>
<dbReference type="PROSITE" id="PS51718">
    <property type="entry name" value="G_DYNAMIN_2"/>
    <property type="match status" value="1"/>
</dbReference>
<gene>
    <name evidence="6" type="ORF">B0T11DRAFT_319623</name>
</gene>
<evidence type="ECO:0000313" key="7">
    <source>
        <dbReference type="Proteomes" id="UP000813385"/>
    </source>
</evidence>
<comment type="caution">
    <text evidence="6">The sequence shown here is derived from an EMBL/GenBank/DDBJ whole genome shotgun (WGS) entry which is preliminary data.</text>
</comment>
<dbReference type="CDD" id="cd08771">
    <property type="entry name" value="DLP_1"/>
    <property type="match status" value="1"/>
</dbReference>
<dbReference type="InterPro" id="IPR001401">
    <property type="entry name" value="Dynamin_GTPase"/>
</dbReference>
<dbReference type="Gene3D" id="3.40.50.300">
    <property type="entry name" value="P-loop containing nucleotide triphosphate hydrolases"/>
    <property type="match status" value="1"/>
</dbReference>
<dbReference type="GO" id="GO:0048312">
    <property type="term" value="P:intracellular distribution of mitochondria"/>
    <property type="evidence" value="ECO:0007669"/>
    <property type="project" value="TreeGrafter"/>
</dbReference>
<dbReference type="OrthoDB" id="415706at2759"/>
<dbReference type="InterPro" id="IPR000375">
    <property type="entry name" value="Dynamin_stalk"/>
</dbReference>
<dbReference type="AlphaFoldDB" id="A0A8K0THL1"/>
<protein>
    <submittedName>
        <fullName evidence="6">Interferon-induced GTP-binding protein Mx</fullName>
    </submittedName>
</protein>
<dbReference type="SUPFAM" id="SSF52540">
    <property type="entry name" value="P-loop containing nucleoside triphosphate hydrolases"/>
    <property type="match status" value="1"/>
</dbReference>
<keyword evidence="1" id="KW-0547">Nucleotide-binding</keyword>
<dbReference type="InterPro" id="IPR027417">
    <property type="entry name" value="P-loop_NTPase"/>
</dbReference>
<dbReference type="Pfam" id="PF00350">
    <property type="entry name" value="Dynamin_N"/>
    <property type="match status" value="1"/>
</dbReference>
<feature type="domain" description="GED" evidence="4">
    <location>
        <begin position="528"/>
        <end position="619"/>
    </location>
</feature>
<evidence type="ECO:0000259" key="5">
    <source>
        <dbReference type="PROSITE" id="PS51718"/>
    </source>
</evidence>
<organism evidence="6 7">
    <name type="scientific">Plectosphaerella cucumerina</name>
    <dbReference type="NCBI Taxonomy" id="40658"/>
    <lineage>
        <taxon>Eukaryota</taxon>
        <taxon>Fungi</taxon>
        <taxon>Dikarya</taxon>
        <taxon>Ascomycota</taxon>
        <taxon>Pezizomycotina</taxon>
        <taxon>Sordariomycetes</taxon>
        <taxon>Hypocreomycetidae</taxon>
        <taxon>Glomerellales</taxon>
        <taxon>Plectosphaerellaceae</taxon>
        <taxon>Plectosphaerella</taxon>
    </lineage>
</organism>
<dbReference type="SMART" id="SM00053">
    <property type="entry name" value="DYNc"/>
    <property type="match status" value="1"/>
</dbReference>
<dbReference type="InterPro" id="IPR030381">
    <property type="entry name" value="G_DYNAMIN_dom"/>
</dbReference>
<dbReference type="GO" id="GO:0008017">
    <property type="term" value="F:microtubule binding"/>
    <property type="evidence" value="ECO:0007669"/>
    <property type="project" value="TreeGrafter"/>
</dbReference>
<keyword evidence="7" id="KW-1185">Reference proteome</keyword>
<feature type="compositionally biased region" description="Basic and acidic residues" evidence="3">
    <location>
        <begin position="625"/>
        <end position="634"/>
    </location>
</feature>
<dbReference type="GO" id="GO:0016020">
    <property type="term" value="C:membrane"/>
    <property type="evidence" value="ECO:0007669"/>
    <property type="project" value="TreeGrafter"/>
</dbReference>
<sequence>MAAVELQSKDHRNLLDLVDNLRSQGVSRYIDLPEIIVCGDQSAGKSSVLEAISGLSFPSKENLCTRFATELVLRRDAHVKVSVTITPGPDRTAAEVAKLDLYRPTINPSKPNLGPVIEGAKETMGINNNRAFSSDTLRIELCGPSQPHLTMVDLPGLFRAGNTEQSIQGASTVRNMVNHYMQRERCVILAVVSAGAQFAVQEVTELARAADPMGVRTMGLITKPDKLDAGSDMEKAYFDLAQNKDVKFRLGWHVLKNRDYNMRSASLAERDAAEEAFFSTGLWKALGSRITGIKSLKPRLSDILKNQIILQLPNLLKDVEVGIADCQHKLDQLGSPRATTYEQRRYLVKISSEFQSLMNTSVNGVYQAAFFGVNPSAEESEKRIRAKIQDTLENFSHTMESSGEKKVIVDVESSRNLKPREVQRSVYLDHAAEDSVEGLRDIVFEGLQHLEFDLGVKMDELLHQALHGHAITYNEALVEIAQRAQAGRIKANMEKKLNSSWNNNNLSKATVLLWMTEAVESNTREYAASFATDYMQAYYKVALKRYIDDLSVIAVEGCMLEKLADLLTPEIVCELSDEEVASIASEGEASSLERKNYTDKLAALEAGFRGLSRLSKHGVGVGSKRSRESQERAAFKRGRPY</sequence>
<dbReference type="GO" id="GO:0005739">
    <property type="term" value="C:mitochondrion"/>
    <property type="evidence" value="ECO:0007669"/>
    <property type="project" value="TreeGrafter"/>
</dbReference>
<feature type="region of interest" description="Disordered" evidence="3">
    <location>
        <begin position="615"/>
        <end position="641"/>
    </location>
</feature>
<dbReference type="GO" id="GO:0005874">
    <property type="term" value="C:microtubule"/>
    <property type="evidence" value="ECO:0007669"/>
    <property type="project" value="TreeGrafter"/>
</dbReference>
<evidence type="ECO:0000313" key="6">
    <source>
        <dbReference type="EMBL" id="KAH7358573.1"/>
    </source>
</evidence>